<dbReference type="EMBL" id="CP011545">
    <property type="protein sequence ID" value="AKK08996.1"/>
    <property type="molecule type" value="Genomic_DNA"/>
</dbReference>
<dbReference type="STRING" id="136857.CTEST_07830"/>
<organism evidence="2 3">
    <name type="scientific">Corynebacterium testudinoris</name>
    <dbReference type="NCBI Taxonomy" id="136857"/>
    <lineage>
        <taxon>Bacteria</taxon>
        <taxon>Bacillati</taxon>
        <taxon>Actinomycetota</taxon>
        <taxon>Actinomycetes</taxon>
        <taxon>Mycobacteriales</taxon>
        <taxon>Corynebacteriaceae</taxon>
        <taxon>Corynebacterium</taxon>
    </lineage>
</organism>
<dbReference type="KEGG" id="cted:CTEST_07830"/>
<feature type="domain" description="N-acetyltransferase" evidence="1">
    <location>
        <begin position="224"/>
        <end position="321"/>
    </location>
</feature>
<dbReference type="Proteomes" id="UP000035540">
    <property type="component" value="Chromosome"/>
</dbReference>
<dbReference type="AlphaFoldDB" id="A0A0G3H6G7"/>
<proteinExistence type="predicted"/>
<reference evidence="2 3" key="1">
    <citation type="journal article" date="2015" name="Genome Announc.">
        <title>Complete Genome Sequence of the Type Strain Corynebacterium testudinoris DSM 44614, Recovered from Necrotic Lesions in the Mouth of a Tortoise.</title>
        <authorList>
            <person name="Ruckert C."/>
            <person name="Kriete M."/>
            <person name="Jaenicke S."/>
            <person name="Winkler A."/>
            <person name="Tauch A."/>
        </authorList>
    </citation>
    <scope>NUCLEOTIDE SEQUENCE [LARGE SCALE GENOMIC DNA]</scope>
    <source>
        <strain evidence="2 3">DSM 44614</strain>
    </source>
</reference>
<evidence type="ECO:0000259" key="1">
    <source>
        <dbReference type="Pfam" id="PF00583"/>
    </source>
</evidence>
<accession>A0A0G3H6G7</accession>
<protein>
    <recommendedName>
        <fullName evidence="1">N-acetyltransferase domain-containing protein</fullName>
    </recommendedName>
</protein>
<dbReference type="SUPFAM" id="SSF55729">
    <property type="entry name" value="Acyl-CoA N-acyltransferases (Nat)"/>
    <property type="match status" value="1"/>
</dbReference>
<evidence type="ECO:0000313" key="2">
    <source>
        <dbReference type="EMBL" id="AKK08996.1"/>
    </source>
</evidence>
<dbReference type="InterPro" id="IPR000182">
    <property type="entry name" value="GNAT_dom"/>
</dbReference>
<dbReference type="Gene3D" id="3.40.630.30">
    <property type="match status" value="1"/>
</dbReference>
<reference evidence="3" key="2">
    <citation type="submission" date="2015-05" db="EMBL/GenBank/DDBJ databases">
        <title>Complete genome sequence of Corynebacterium testudinoris DSM 44614, recovered from necrotic lesions in the mouth of a tortoise.</title>
        <authorList>
            <person name="Ruckert C."/>
            <person name="Albersmeier A."/>
            <person name="Winkler A."/>
            <person name="Tauch A."/>
        </authorList>
    </citation>
    <scope>NUCLEOTIDE SEQUENCE [LARGE SCALE GENOMIC DNA]</scope>
    <source>
        <strain evidence="3">DSM 44614</strain>
    </source>
</reference>
<evidence type="ECO:0000313" key="3">
    <source>
        <dbReference type="Proteomes" id="UP000035540"/>
    </source>
</evidence>
<sequence length="340" mass="36973">MEPAAGLRELVFMSNLAAQETTGDTASSMSVERVAHRLRGSAVYDSVALALVEAPVTPLQVVNDLEEEWEVSGYLLLGLPLTEDRDVLDVEVILDASHQPLPGEELSPEATSVLEELLAEATRFAARHHRCVLQTWLLHSPAEEPGSGPFTEVLRADGYSLGLAEAQGYVEVTPEVVESELRFTEVTDLDFPAALVDDVITLRQLAAADIPHGSLQATDIEWTPQRLLDARSRLIDTQRRSLVVVAHDGEGVVGLTEVLHHAGSEDSVLEQDLTVVVPRARGRGVAADLKRTLLNAIPNTFPAARRVYTSCAVDNAAMIAVNELLRWTIISGSSGWERRL</sequence>
<dbReference type="GO" id="GO:0016747">
    <property type="term" value="F:acyltransferase activity, transferring groups other than amino-acyl groups"/>
    <property type="evidence" value="ECO:0007669"/>
    <property type="project" value="InterPro"/>
</dbReference>
<dbReference type="PATRIC" id="fig|136857.5.peg.1556"/>
<dbReference type="InterPro" id="IPR016181">
    <property type="entry name" value="Acyl_CoA_acyltransferase"/>
</dbReference>
<keyword evidence="3" id="KW-1185">Reference proteome</keyword>
<dbReference type="Pfam" id="PF00583">
    <property type="entry name" value="Acetyltransf_1"/>
    <property type="match status" value="1"/>
</dbReference>
<name>A0A0G3H6G7_9CORY</name>
<gene>
    <name evidence="2" type="ORF">CTEST_07830</name>
</gene>